<evidence type="ECO:0000256" key="6">
    <source>
        <dbReference type="ARBA" id="ARBA00022839"/>
    </source>
</evidence>
<comment type="catalytic activity">
    <reaction evidence="11">
        <text>Couples ATP hydrolysis with the unwinding of duplex DNA by translocating in the 3'-5' direction.</text>
        <dbReference type="EC" id="5.6.2.4"/>
    </reaction>
</comment>
<dbReference type="Proteomes" id="UP000600139">
    <property type="component" value="Unassembled WGS sequence"/>
</dbReference>
<keyword evidence="10" id="KW-0413">Isomerase</keyword>
<dbReference type="GO" id="GO:0005829">
    <property type="term" value="C:cytosol"/>
    <property type="evidence" value="ECO:0007669"/>
    <property type="project" value="TreeGrafter"/>
</dbReference>
<dbReference type="PROSITE" id="PS51198">
    <property type="entry name" value="UVRD_HELICASE_ATP_BIND"/>
    <property type="match status" value="1"/>
</dbReference>
<dbReference type="Gene3D" id="3.40.50.300">
    <property type="entry name" value="P-loop containing nucleotide triphosphate hydrolases"/>
    <property type="match status" value="3"/>
</dbReference>
<keyword evidence="4 14" id="KW-0378">Hydrolase</keyword>
<keyword evidence="17" id="KW-1185">Reference proteome</keyword>
<dbReference type="PANTHER" id="PTHR11070">
    <property type="entry name" value="UVRD / RECB / PCRA DNA HELICASE FAMILY MEMBER"/>
    <property type="match status" value="1"/>
</dbReference>
<feature type="binding site" evidence="14">
    <location>
        <begin position="12"/>
        <end position="19"/>
    </location>
    <ligand>
        <name>ATP</name>
        <dbReference type="ChEBI" id="CHEBI:30616"/>
    </ligand>
</feature>
<dbReference type="SUPFAM" id="SSF52540">
    <property type="entry name" value="P-loop containing nucleoside triphosphate hydrolases"/>
    <property type="match status" value="1"/>
</dbReference>
<evidence type="ECO:0000259" key="15">
    <source>
        <dbReference type="PROSITE" id="PS51198"/>
    </source>
</evidence>
<dbReference type="EMBL" id="JAENIK010000011">
    <property type="protein sequence ID" value="MBK1816109.1"/>
    <property type="molecule type" value="Genomic_DNA"/>
</dbReference>
<evidence type="ECO:0000256" key="11">
    <source>
        <dbReference type="ARBA" id="ARBA00034617"/>
    </source>
</evidence>
<evidence type="ECO:0000256" key="9">
    <source>
        <dbReference type="ARBA" id="ARBA00023204"/>
    </source>
</evidence>
<comment type="catalytic activity">
    <reaction evidence="13">
        <text>ATP + H2O = ADP + phosphate + H(+)</text>
        <dbReference type="Rhea" id="RHEA:13065"/>
        <dbReference type="ChEBI" id="CHEBI:15377"/>
        <dbReference type="ChEBI" id="CHEBI:15378"/>
        <dbReference type="ChEBI" id="CHEBI:30616"/>
        <dbReference type="ChEBI" id="CHEBI:43474"/>
        <dbReference type="ChEBI" id="CHEBI:456216"/>
        <dbReference type="EC" id="5.6.2.4"/>
    </reaction>
</comment>
<dbReference type="GO" id="GO:0005524">
    <property type="term" value="F:ATP binding"/>
    <property type="evidence" value="ECO:0007669"/>
    <property type="project" value="UniProtKB-UniRule"/>
</dbReference>
<evidence type="ECO:0000256" key="2">
    <source>
        <dbReference type="ARBA" id="ARBA00022741"/>
    </source>
</evidence>
<evidence type="ECO:0000256" key="3">
    <source>
        <dbReference type="ARBA" id="ARBA00022763"/>
    </source>
</evidence>
<dbReference type="EC" id="5.6.2.4" evidence="12"/>
<organism evidence="16 17">
    <name type="scientific">Luteolibacter yonseiensis</name>
    <dbReference type="NCBI Taxonomy" id="1144680"/>
    <lineage>
        <taxon>Bacteria</taxon>
        <taxon>Pseudomonadati</taxon>
        <taxon>Verrucomicrobiota</taxon>
        <taxon>Verrucomicrobiia</taxon>
        <taxon>Verrucomicrobiales</taxon>
        <taxon>Verrucomicrobiaceae</taxon>
        <taxon>Luteolibacter</taxon>
    </lineage>
</organism>
<evidence type="ECO:0000256" key="4">
    <source>
        <dbReference type="ARBA" id="ARBA00022801"/>
    </source>
</evidence>
<evidence type="ECO:0000256" key="13">
    <source>
        <dbReference type="ARBA" id="ARBA00048988"/>
    </source>
</evidence>
<keyword evidence="2 14" id="KW-0547">Nucleotide-binding</keyword>
<dbReference type="Pfam" id="PF12705">
    <property type="entry name" value="PDDEXK_1"/>
    <property type="match status" value="1"/>
</dbReference>
<dbReference type="InterPro" id="IPR014016">
    <property type="entry name" value="UvrD-like_ATP-bd"/>
</dbReference>
<name>A0A934R6N6_9BACT</name>
<evidence type="ECO:0000256" key="8">
    <source>
        <dbReference type="ARBA" id="ARBA00023125"/>
    </source>
</evidence>
<keyword evidence="7 14" id="KW-0067">ATP-binding</keyword>
<reference evidence="16" key="1">
    <citation type="submission" date="2021-01" db="EMBL/GenBank/DDBJ databases">
        <title>Modified the classification status of verrucomicrobia.</title>
        <authorList>
            <person name="Feng X."/>
        </authorList>
    </citation>
    <scope>NUCLEOTIDE SEQUENCE</scope>
    <source>
        <strain evidence="16">JCM 18052</strain>
    </source>
</reference>
<accession>A0A934R6N6</accession>
<evidence type="ECO:0000256" key="10">
    <source>
        <dbReference type="ARBA" id="ARBA00023235"/>
    </source>
</evidence>
<dbReference type="GO" id="GO:0000725">
    <property type="term" value="P:recombinational repair"/>
    <property type="evidence" value="ECO:0007669"/>
    <property type="project" value="TreeGrafter"/>
</dbReference>
<dbReference type="GO" id="GO:0043138">
    <property type="term" value="F:3'-5' DNA helicase activity"/>
    <property type="evidence" value="ECO:0007669"/>
    <property type="project" value="UniProtKB-EC"/>
</dbReference>
<evidence type="ECO:0000313" key="16">
    <source>
        <dbReference type="EMBL" id="MBK1816109.1"/>
    </source>
</evidence>
<evidence type="ECO:0000256" key="14">
    <source>
        <dbReference type="PROSITE-ProRule" id="PRU00560"/>
    </source>
</evidence>
<dbReference type="InterPro" id="IPR011604">
    <property type="entry name" value="PDDEXK-like_dom_sf"/>
</dbReference>
<dbReference type="InterPro" id="IPR014017">
    <property type="entry name" value="DNA_helicase_UvrD-like_C"/>
</dbReference>
<evidence type="ECO:0000256" key="7">
    <source>
        <dbReference type="ARBA" id="ARBA00022840"/>
    </source>
</evidence>
<dbReference type="GO" id="GO:0003677">
    <property type="term" value="F:DNA binding"/>
    <property type="evidence" value="ECO:0007669"/>
    <property type="project" value="UniProtKB-KW"/>
</dbReference>
<feature type="domain" description="UvrD-like helicase ATP-binding" evidence="15">
    <location>
        <begin position="1"/>
        <end position="448"/>
    </location>
</feature>
<gene>
    <name evidence="16" type="ORF">JIN84_10840</name>
</gene>
<dbReference type="InterPro" id="IPR000212">
    <property type="entry name" value="DNA_helicase_UvrD/REP"/>
</dbReference>
<keyword evidence="5 14" id="KW-0347">Helicase</keyword>
<dbReference type="Gene3D" id="3.90.320.10">
    <property type="match status" value="1"/>
</dbReference>
<keyword evidence="3" id="KW-0227">DNA damage</keyword>
<keyword evidence="1" id="KW-0540">Nuclease</keyword>
<dbReference type="RefSeq" id="WP_200351066.1">
    <property type="nucleotide sequence ID" value="NZ_BAABHZ010000006.1"/>
</dbReference>
<sequence>MNILAKNLLILASAGSGKTFQLGNRVIGLVAKGVPPEKIVALTFTRKAAGEFADSVLTKLADAASDEKTAARLREELEIPDADFQEALEKVVRALPRFTLGTMDSFFAKVVRGFQYELGLTGGKFDLLEGPRAVAMTDEILAAILGETLEESGGDDFLHSFRRATIGKEELGVMDGLRGFVRSWQSLYRTSRAAEWGPADLAGVRFDDWEKQKHTLAAKVERGLDGIDYTRKGQREALEKAVSALTGHTIGSGSLNGATGMLGNLMVAAESRDGPLVVKYYKEFLIGGPAGEALRDLVALAARCELAAALHRTRAVREVVSVYDALCEKQLRQRGLLGFEDVKILMGEWVLNEDSRLRREAVDFRLDSRHEHWLLDEFQDTSRADWLGLLPLVDEAAGAGDGSMFVVGDRKQAIYAWRGGEVGLFDEVMARYGGDLEIEPMAESWRSCPEVLALVNQVCGDTATMRELFGDAAAMWQWQQHVSAAPLAVPHKHGEARVEVVEGKWEERLERLGGLLDELGVGTRGMTCGVLVRSNAKVREVADVLRAKGFDVIEEGRREPSKDNPVGITLNHLLKWLANPADAFSREVVAMSPLGPALAAGYGDYWQQVWEGLLGIASESGFSRMVGQVVESCWADWSDFDRRRAGDVMTALASLDAQGGATPQEAAEWIERLEVSQSPGVAAVQVMTIHKSKGLGFDVVVLPEIPNDSIPSAQYFDVAEGRGWITQTPPKWARDLIPELRDAEAEWSANQRYEAFCMLYVALTRSKRGLYVLLEPPSSSQDADKPSLANWLARSVGSNGQPGTIWQNGAAGWVEGFALSGKTKAVAGRPVLAAAIPRRERMTAGGEKQITSISMAGLGYGTEVHEAFEKIGWVDEAPPVLPVGDVEKRVTELLGVSDLRRFFERGGRPVELLREQPVDAVIDGKWLSGVMDRVHLHRDADGVVSRVEIIDFKTDPVEEISELVERYSAQMGAYREMMRQTCPAASVECVLLSTHLARAEVF</sequence>
<evidence type="ECO:0000313" key="17">
    <source>
        <dbReference type="Proteomes" id="UP000600139"/>
    </source>
</evidence>
<keyword evidence="8" id="KW-0238">DNA-binding</keyword>
<dbReference type="Pfam" id="PF00580">
    <property type="entry name" value="UvrD-helicase"/>
    <property type="match status" value="2"/>
</dbReference>
<dbReference type="AlphaFoldDB" id="A0A934R6N6"/>
<dbReference type="GO" id="GO:0004527">
    <property type="term" value="F:exonuclease activity"/>
    <property type="evidence" value="ECO:0007669"/>
    <property type="project" value="UniProtKB-KW"/>
</dbReference>
<evidence type="ECO:0000256" key="1">
    <source>
        <dbReference type="ARBA" id="ARBA00022722"/>
    </source>
</evidence>
<dbReference type="PANTHER" id="PTHR11070:SF67">
    <property type="entry name" value="DNA 3'-5' HELICASE"/>
    <property type="match status" value="1"/>
</dbReference>
<dbReference type="InterPro" id="IPR027417">
    <property type="entry name" value="P-loop_NTPase"/>
</dbReference>
<evidence type="ECO:0000256" key="5">
    <source>
        <dbReference type="ARBA" id="ARBA00022806"/>
    </source>
</evidence>
<keyword evidence="6" id="KW-0269">Exonuclease</keyword>
<dbReference type="Pfam" id="PF13361">
    <property type="entry name" value="UvrD_C"/>
    <property type="match status" value="1"/>
</dbReference>
<keyword evidence="9" id="KW-0234">DNA repair</keyword>
<proteinExistence type="predicted"/>
<dbReference type="InterPro" id="IPR038726">
    <property type="entry name" value="PDDEXK_AddAB-type"/>
</dbReference>
<comment type="caution">
    <text evidence="16">The sequence shown here is derived from an EMBL/GenBank/DDBJ whole genome shotgun (WGS) entry which is preliminary data.</text>
</comment>
<protein>
    <recommendedName>
        <fullName evidence="12">DNA 3'-5' helicase</fullName>
        <ecNumber evidence="12">5.6.2.4</ecNumber>
    </recommendedName>
</protein>
<evidence type="ECO:0000256" key="12">
    <source>
        <dbReference type="ARBA" id="ARBA00034808"/>
    </source>
</evidence>